<proteinExistence type="predicted"/>
<keyword evidence="2" id="KW-1185">Reference proteome</keyword>
<reference evidence="1 2" key="1">
    <citation type="submission" date="2021-06" db="EMBL/GenBank/DDBJ databases">
        <title>Caerostris darwini draft genome.</title>
        <authorList>
            <person name="Kono N."/>
            <person name="Arakawa K."/>
        </authorList>
    </citation>
    <scope>NUCLEOTIDE SEQUENCE [LARGE SCALE GENOMIC DNA]</scope>
</reference>
<comment type="caution">
    <text evidence="1">The sequence shown here is derived from an EMBL/GenBank/DDBJ whole genome shotgun (WGS) entry which is preliminary data.</text>
</comment>
<gene>
    <name evidence="1" type="ORF">CDAR_292341</name>
</gene>
<organism evidence="1 2">
    <name type="scientific">Caerostris darwini</name>
    <dbReference type="NCBI Taxonomy" id="1538125"/>
    <lineage>
        <taxon>Eukaryota</taxon>
        <taxon>Metazoa</taxon>
        <taxon>Ecdysozoa</taxon>
        <taxon>Arthropoda</taxon>
        <taxon>Chelicerata</taxon>
        <taxon>Arachnida</taxon>
        <taxon>Araneae</taxon>
        <taxon>Araneomorphae</taxon>
        <taxon>Entelegynae</taxon>
        <taxon>Araneoidea</taxon>
        <taxon>Araneidae</taxon>
        <taxon>Caerostris</taxon>
    </lineage>
</organism>
<sequence>MTVAASSGTGARFIFDTKHDIVLFLIPCLLGQQSKKGRRILSDALIGCQGLVKGGGIGWAQIADSFDFIHNESKRRATESSSSEALPSA</sequence>
<evidence type="ECO:0008006" key="3">
    <source>
        <dbReference type="Google" id="ProtNLM"/>
    </source>
</evidence>
<accession>A0AAV4UD36</accession>
<protein>
    <recommendedName>
        <fullName evidence="3">Transposase</fullName>
    </recommendedName>
</protein>
<evidence type="ECO:0000313" key="1">
    <source>
        <dbReference type="EMBL" id="GIY55642.1"/>
    </source>
</evidence>
<dbReference type="AlphaFoldDB" id="A0AAV4UD36"/>
<dbReference type="EMBL" id="BPLQ01011101">
    <property type="protein sequence ID" value="GIY55642.1"/>
    <property type="molecule type" value="Genomic_DNA"/>
</dbReference>
<name>A0AAV4UD36_9ARAC</name>
<evidence type="ECO:0000313" key="2">
    <source>
        <dbReference type="Proteomes" id="UP001054837"/>
    </source>
</evidence>
<dbReference type="Proteomes" id="UP001054837">
    <property type="component" value="Unassembled WGS sequence"/>
</dbReference>